<dbReference type="GO" id="GO:0005524">
    <property type="term" value="F:ATP binding"/>
    <property type="evidence" value="ECO:0007669"/>
    <property type="project" value="UniProtKB-KW"/>
</dbReference>
<evidence type="ECO:0000313" key="6">
    <source>
        <dbReference type="Proteomes" id="UP000663832"/>
    </source>
</evidence>
<dbReference type="Proteomes" id="UP000663832">
    <property type="component" value="Unassembled WGS sequence"/>
</dbReference>
<dbReference type="EMBL" id="CAJNOM010007247">
    <property type="protein sequence ID" value="CAF1674548.1"/>
    <property type="molecule type" value="Genomic_DNA"/>
</dbReference>
<dbReference type="GO" id="GO:0030970">
    <property type="term" value="P:retrograde protein transport, ER to cytosol"/>
    <property type="evidence" value="ECO:0007669"/>
    <property type="project" value="TreeGrafter"/>
</dbReference>
<comment type="caution">
    <text evidence="5">The sequence shown here is derived from an EMBL/GenBank/DDBJ whole genome shotgun (WGS) entry which is preliminary data.</text>
</comment>
<dbReference type="PANTHER" id="PTHR23077">
    <property type="entry name" value="AAA-FAMILY ATPASE"/>
    <property type="match status" value="1"/>
</dbReference>
<organism evidence="5 6">
    <name type="scientific">Adineta steineri</name>
    <dbReference type="NCBI Taxonomy" id="433720"/>
    <lineage>
        <taxon>Eukaryota</taxon>
        <taxon>Metazoa</taxon>
        <taxon>Spiralia</taxon>
        <taxon>Gnathifera</taxon>
        <taxon>Rotifera</taxon>
        <taxon>Eurotatoria</taxon>
        <taxon>Bdelloidea</taxon>
        <taxon>Adinetida</taxon>
        <taxon>Adinetidae</taxon>
        <taxon>Adineta</taxon>
    </lineage>
</organism>
<evidence type="ECO:0000256" key="2">
    <source>
        <dbReference type="ARBA" id="ARBA00022840"/>
    </source>
</evidence>
<dbReference type="PANTHER" id="PTHR23077:SF171">
    <property type="entry name" value="NUCLEAR VALOSIN-CONTAINING PROTEIN-LIKE"/>
    <property type="match status" value="1"/>
</dbReference>
<dbReference type="OrthoDB" id="2187at2759"/>
<dbReference type="GO" id="GO:0031593">
    <property type="term" value="F:polyubiquitin modification-dependent protein binding"/>
    <property type="evidence" value="ECO:0007669"/>
    <property type="project" value="TreeGrafter"/>
</dbReference>
<protein>
    <recommendedName>
        <fullName evidence="3">AAA+ ATPase domain-containing protein</fullName>
    </recommendedName>
</protein>
<dbReference type="SUPFAM" id="SSF52540">
    <property type="entry name" value="P-loop containing nucleoside triphosphate hydrolases"/>
    <property type="match status" value="1"/>
</dbReference>
<dbReference type="Gene3D" id="3.40.50.300">
    <property type="entry name" value="P-loop containing nucleotide triphosphate hydrolases"/>
    <property type="match status" value="1"/>
</dbReference>
<dbReference type="Proteomes" id="UP000663877">
    <property type="component" value="Unassembled WGS sequence"/>
</dbReference>
<dbReference type="GO" id="GO:0097352">
    <property type="term" value="P:autophagosome maturation"/>
    <property type="evidence" value="ECO:0007669"/>
    <property type="project" value="TreeGrafter"/>
</dbReference>
<dbReference type="AlphaFoldDB" id="A0A816GFB6"/>
<dbReference type="Pfam" id="PF00004">
    <property type="entry name" value="AAA"/>
    <property type="match status" value="1"/>
</dbReference>
<dbReference type="InterPro" id="IPR050168">
    <property type="entry name" value="AAA_ATPase_domain"/>
</dbReference>
<gene>
    <name evidence="4" type="ORF">BJG266_LOCUS48824</name>
    <name evidence="5" type="ORF">QVE165_LOCUS65905</name>
</gene>
<keyword evidence="1" id="KW-0547">Nucleotide-binding</keyword>
<dbReference type="GO" id="GO:0005634">
    <property type="term" value="C:nucleus"/>
    <property type="evidence" value="ECO:0007669"/>
    <property type="project" value="TreeGrafter"/>
</dbReference>
<dbReference type="EMBL" id="CAJNOI010006817">
    <property type="protein sequence ID" value="CAF1582285.1"/>
    <property type="molecule type" value="Genomic_DNA"/>
</dbReference>
<reference evidence="5" key="1">
    <citation type="submission" date="2021-02" db="EMBL/GenBank/DDBJ databases">
        <authorList>
            <person name="Nowell W R."/>
        </authorList>
    </citation>
    <scope>NUCLEOTIDE SEQUENCE</scope>
</reference>
<proteinExistence type="predicted"/>
<dbReference type="InterPro" id="IPR003593">
    <property type="entry name" value="AAA+_ATPase"/>
</dbReference>
<dbReference type="GO" id="GO:0005829">
    <property type="term" value="C:cytosol"/>
    <property type="evidence" value="ECO:0007669"/>
    <property type="project" value="TreeGrafter"/>
</dbReference>
<evidence type="ECO:0000313" key="4">
    <source>
        <dbReference type="EMBL" id="CAF1582285.1"/>
    </source>
</evidence>
<dbReference type="InterPro" id="IPR003959">
    <property type="entry name" value="ATPase_AAA_core"/>
</dbReference>
<evidence type="ECO:0000313" key="5">
    <source>
        <dbReference type="EMBL" id="CAF1674548.1"/>
    </source>
</evidence>
<dbReference type="GO" id="GO:0016887">
    <property type="term" value="F:ATP hydrolysis activity"/>
    <property type="evidence" value="ECO:0007669"/>
    <property type="project" value="InterPro"/>
</dbReference>
<keyword evidence="6" id="KW-1185">Reference proteome</keyword>
<dbReference type="SMART" id="SM00382">
    <property type="entry name" value="AAA"/>
    <property type="match status" value="1"/>
</dbReference>
<evidence type="ECO:0000256" key="1">
    <source>
        <dbReference type="ARBA" id="ARBA00022741"/>
    </source>
</evidence>
<sequence length="138" mass="15091">MTPSRGVLLYGPPGCGKTLLAIAIANEGRTNFISIKCPDVLNMQSGGSEDHVWDVFDKARQAAPCVLFFNELDSIGKARGGPADRIMNHILTEMNRMDPKENVFIIGATSRPNIINSAVLEPGRLDQLIYIRLPGKEL</sequence>
<dbReference type="GO" id="GO:0034098">
    <property type="term" value="C:VCP-NPL4-UFD1 AAA ATPase complex"/>
    <property type="evidence" value="ECO:0007669"/>
    <property type="project" value="TreeGrafter"/>
</dbReference>
<accession>A0A816GFB6</accession>
<evidence type="ECO:0000259" key="3">
    <source>
        <dbReference type="SMART" id="SM00382"/>
    </source>
</evidence>
<name>A0A816GFB6_9BILA</name>
<dbReference type="GO" id="GO:0051228">
    <property type="term" value="P:mitotic spindle disassembly"/>
    <property type="evidence" value="ECO:0007669"/>
    <property type="project" value="TreeGrafter"/>
</dbReference>
<keyword evidence="2" id="KW-0067">ATP-binding</keyword>
<dbReference type="InterPro" id="IPR027417">
    <property type="entry name" value="P-loop_NTPase"/>
</dbReference>
<feature type="domain" description="AAA+ ATPase" evidence="3">
    <location>
        <begin position="3"/>
        <end position="135"/>
    </location>
</feature>